<dbReference type="InterPro" id="IPR014920">
    <property type="entry name" value="Nuc_rcpt_coact_Ncoa-typ"/>
</dbReference>
<dbReference type="InterPro" id="IPR014935">
    <property type="entry name" value="SRC/p160_LXXLL"/>
</dbReference>
<dbReference type="Pfam" id="PF00989">
    <property type="entry name" value="PAS"/>
    <property type="match status" value="1"/>
</dbReference>
<dbReference type="SMART" id="SM00091">
    <property type="entry name" value="PAS"/>
    <property type="match status" value="1"/>
</dbReference>
<comment type="subcellular location">
    <subcellularLocation>
        <location evidence="1">Nucleus</location>
    </subcellularLocation>
</comment>
<dbReference type="SUPFAM" id="SSF55785">
    <property type="entry name" value="PYP-like sensor domain (PAS domain)"/>
    <property type="match status" value="2"/>
</dbReference>
<feature type="compositionally biased region" description="Polar residues" evidence="12">
    <location>
        <begin position="1"/>
        <end position="10"/>
    </location>
</feature>
<dbReference type="Gene3D" id="6.10.140.410">
    <property type="match status" value="1"/>
</dbReference>
<keyword evidence="11" id="KW-0175">Coiled coil</keyword>
<dbReference type="SMART" id="SM00353">
    <property type="entry name" value="HLH"/>
    <property type="match status" value="1"/>
</dbReference>
<reference evidence="15" key="1">
    <citation type="submission" date="2025-08" db="UniProtKB">
        <authorList>
            <consortium name="Ensembl"/>
        </authorList>
    </citation>
    <scope>IDENTIFICATION</scope>
</reference>
<dbReference type="Pfam" id="PF07469">
    <property type="entry name" value="DUF1518"/>
    <property type="match status" value="1"/>
</dbReference>
<evidence type="ECO:0000256" key="8">
    <source>
        <dbReference type="ARBA" id="ARBA00023163"/>
    </source>
</evidence>
<dbReference type="SUPFAM" id="SSF69125">
    <property type="entry name" value="Nuclear receptor coactivator interlocking domain"/>
    <property type="match status" value="1"/>
</dbReference>
<evidence type="ECO:0000256" key="11">
    <source>
        <dbReference type="SAM" id="Coils"/>
    </source>
</evidence>
<evidence type="ECO:0000256" key="9">
    <source>
        <dbReference type="ARBA" id="ARBA00023242"/>
    </source>
</evidence>
<keyword evidence="9" id="KW-0539">Nucleus</keyword>
<dbReference type="InterPro" id="IPR032565">
    <property type="entry name" value="NCOA2/3_DUF4927"/>
</dbReference>
<dbReference type="InterPro" id="IPR011598">
    <property type="entry name" value="bHLH_dom"/>
</dbReference>
<feature type="compositionally biased region" description="Polar residues" evidence="12">
    <location>
        <begin position="424"/>
        <end position="433"/>
    </location>
</feature>
<dbReference type="SUPFAM" id="SSF47459">
    <property type="entry name" value="HLH, helix-loop-helix DNA-binding domain"/>
    <property type="match status" value="1"/>
</dbReference>
<dbReference type="Pfam" id="PF08815">
    <property type="entry name" value="Nuc_rec_co-act"/>
    <property type="match status" value="1"/>
</dbReference>
<dbReference type="GO" id="GO:0046983">
    <property type="term" value="F:protein dimerization activity"/>
    <property type="evidence" value="ECO:0007669"/>
    <property type="project" value="InterPro"/>
</dbReference>
<evidence type="ECO:0000256" key="3">
    <source>
        <dbReference type="ARBA" id="ARBA00013484"/>
    </source>
</evidence>
<evidence type="ECO:0000256" key="10">
    <source>
        <dbReference type="ARBA" id="ARBA00031751"/>
    </source>
</evidence>
<evidence type="ECO:0000259" key="13">
    <source>
        <dbReference type="PROSITE" id="PS50112"/>
    </source>
</evidence>
<dbReference type="GO" id="GO:0048511">
    <property type="term" value="P:rhythmic process"/>
    <property type="evidence" value="ECO:0007669"/>
    <property type="project" value="UniProtKB-KW"/>
</dbReference>
<dbReference type="Pfam" id="PF08832">
    <property type="entry name" value="SRC-1"/>
    <property type="match status" value="1"/>
</dbReference>
<dbReference type="InterPro" id="IPR000014">
    <property type="entry name" value="PAS"/>
</dbReference>
<feature type="domain" description="PAS" evidence="13">
    <location>
        <begin position="120"/>
        <end position="184"/>
    </location>
</feature>
<feature type="region of interest" description="Disordered" evidence="12">
    <location>
        <begin position="396"/>
        <end position="440"/>
    </location>
</feature>
<accession>A0A7N8XEX2</accession>
<feature type="compositionally biased region" description="Polar residues" evidence="12">
    <location>
        <begin position="468"/>
        <end position="482"/>
    </location>
</feature>
<dbReference type="Proteomes" id="UP000261640">
    <property type="component" value="Unplaced"/>
</dbReference>
<dbReference type="GO" id="GO:0005634">
    <property type="term" value="C:nucleus"/>
    <property type="evidence" value="ECO:0007669"/>
    <property type="project" value="UniProtKB-SubCell"/>
</dbReference>
<dbReference type="Pfam" id="PF23172">
    <property type="entry name" value="bHLH_NCOA"/>
    <property type="match status" value="1"/>
</dbReference>
<evidence type="ECO:0000313" key="16">
    <source>
        <dbReference type="Proteomes" id="UP000261640"/>
    </source>
</evidence>
<dbReference type="InterPro" id="IPR037077">
    <property type="entry name" value="Nuc_rcpt_coact_Ncoa_int_sf"/>
</dbReference>
<dbReference type="PROSITE" id="PS50888">
    <property type="entry name" value="BHLH"/>
    <property type="match status" value="1"/>
</dbReference>
<evidence type="ECO:0000256" key="1">
    <source>
        <dbReference type="ARBA" id="ARBA00004123"/>
    </source>
</evidence>
<evidence type="ECO:0000256" key="4">
    <source>
        <dbReference type="ARBA" id="ARBA00022737"/>
    </source>
</evidence>
<dbReference type="Gene3D" id="4.10.280.10">
    <property type="entry name" value="Helix-loop-helix DNA-binding domain"/>
    <property type="match status" value="1"/>
</dbReference>
<proteinExistence type="inferred from homology"/>
<dbReference type="PROSITE" id="PS50112">
    <property type="entry name" value="PAS"/>
    <property type="match status" value="1"/>
</dbReference>
<dbReference type="Gene3D" id="3.30.450.20">
    <property type="entry name" value="PAS domain"/>
    <property type="match status" value="2"/>
</dbReference>
<evidence type="ECO:0000256" key="12">
    <source>
        <dbReference type="SAM" id="MobiDB-lite"/>
    </source>
</evidence>
<feature type="region of interest" description="Disordered" evidence="12">
    <location>
        <begin position="1"/>
        <end position="40"/>
    </location>
</feature>
<feature type="compositionally biased region" description="Basic and acidic residues" evidence="12">
    <location>
        <begin position="634"/>
        <end position="655"/>
    </location>
</feature>
<keyword evidence="8" id="KW-0804">Transcription</keyword>
<sequence>MSGVGENSSDPVRAESRKRKECSAELLGPSSKRINEKRNREHENKYIEELAELIFANFSDIDNFNVKPDKCAVLKETVKQIRQIKEEEKAAAANEEEVQKADVSSTGQSVIDKDALGPVMLEALDGFFFVVNMEGNIVFVSENVTQYLRYNQEELMNTSVYSILHVGDHAEFIKNLLPKSLVNGVPWSSEGPRRNSRTFNCRMLVNPHNTSQEEPHDHDSQQQKYETMQCFAVSEPKSIKEEGDDLQSCLICVARRVPIKERPMLPTHESFTTRQDLQGKITSLDTSLLRASMKPGWEDLVRRCIQRFHLQNDGEMSFAKRHQQEVLRHGQAFSPIYRFSLSDGTIVSAHTKSKLVRSAATNEPQLYMSLHILQREQTLSGMGQDMGPGNQATAMAPKPMNSSTPSMTPPIPGSLPGLGPQGQDTTISSNSMPFSPPGPREPAVIGGHIQGYRIGCPPLHNHSGGIQPPQQGPNWRMNSPTCASPSPAGGPHPPQQNSVLSPRHRGSPGGSGSPCVAGGLQSPSSVGMCGGIVGSNSTSNTSYTSSSLSALQALSECHSVGHGHGPPHAHTLGSPDQKTGSPAGVTPGSGVNTHQMSKIGAGCLTTGCTGDSFGPDTPVGQGQTQGQTESNLAEPKEEQEGPPEGHDAHNHPHENKGHTKLLQLLTTNPEPLEMALSPDVGGEGKIQTGTGVRCAHTGVNTHATSLKEKHKILHQLLQSSTSPVDLAKLTAEATGKELAQDQTPGGASTVSGAEIASKQDPMSPKKKDNALLRYLLDKDDTALKDKVSNLEPREMKVDGAKNPHVKAAKQDTGYDRAEQSSELEDILNDLQNAQPQLFCGSRPVSLPSPMDKQNIIADILQMSETNPGMAAQPRGIEAIMGPTRLMAAGVSRPAMQQQEGWAGSASSPGQQGVMQGRTGPNSAPVRPNSQPVPRQMLHSPLMTNAQPEMDIAVGGHNFSHQQAPPNQTAPWPDSMLPIDQTAFVSQNRSVHSVPQDDLCSTEVGSADGPAVDEGALMSQLYTVLKDFEGLEEIDRALGIPALVEQSQSLEPEQFPQDTSILLGQKLPVYTQQFSNLPSHIAQRGYPGTLMQEPGFHSMSGQMGPRPGYPINRMQARPGLRHTGVIPNQPNTLRLQLQHRLQSQQNRQPMMTQMSGVSNVNLPLRTSAPNQGTINAQMLAQRQRELLSNHLRQRQQQQVQQQRSMAMRAPGLNLPTSMATGGMSNPRIPQTNPQQLPYPPSYGISQQADGGFGGPSTPQSPLLSPHMVHTQSPMIQQGQGNTAFQGSPDMNGWPQGTMGGNSMFSQQQTSPQFTQQNNGNMYNNSSISLNSVSMPSNMATSSMRSIGRMTGQISVTSMASPSLPSMGQEQKYC</sequence>
<evidence type="ECO:0000256" key="7">
    <source>
        <dbReference type="ARBA" id="ARBA00023159"/>
    </source>
</evidence>
<dbReference type="SMART" id="SM01151">
    <property type="entry name" value="DUF1518"/>
    <property type="match status" value="1"/>
</dbReference>
<dbReference type="PANTHER" id="PTHR10684:SF2">
    <property type="entry name" value="NUCLEAR RECEPTOR COACTIVATOR 2"/>
    <property type="match status" value="1"/>
</dbReference>
<dbReference type="GO" id="GO:0032870">
    <property type="term" value="P:cellular response to hormone stimulus"/>
    <property type="evidence" value="ECO:0007669"/>
    <property type="project" value="TreeGrafter"/>
</dbReference>
<keyword evidence="16" id="KW-1185">Reference proteome</keyword>
<dbReference type="GeneTree" id="ENSGT00950000183021"/>
<dbReference type="FunFam" id="3.30.450.20:FF:000007">
    <property type="entry name" value="Nuclear receptor coactivator"/>
    <property type="match status" value="1"/>
</dbReference>
<feature type="region of interest" description="Disordered" evidence="12">
    <location>
        <begin position="614"/>
        <end position="655"/>
    </location>
</feature>
<evidence type="ECO:0000256" key="2">
    <source>
        <dbReference type="ARBA" id="ARBA00009933"/>
    </source>
</evidence>
<feature type="region of interest" description="Disordered" evidence="12">
    <location>
        <begin position="735"/>
        <end position="767"/>
    </location>
</feature>
<dbReference type="CDD" id="cd00130">
    <property type="entry name" value="PAS"/>
    <property type="match status" value="1"/>
</dbReference>
<evidence type="ECO:0000313" key="15">
    <source>
        <dbReference type="Ensembl" id="ENSMAMP00000048449.1"/>
    </source>
</evidence>
<dbReference type="FunFam" id="4.10.280.10:FF:000008">
    <property type="entry name" value="Nuclear receptor coactivator"/>
    <property type="match status" value="1"/>
</dbReference>
<comment type="similarity">
    <text evidence="2">Belongs to the SRC/p160 nuclear receptor coactivator family.</text>
</comment>
<feature type="compositionally biased region" description="Polar residues" evidence="12">
    <location>
        <begin position="740"/>
        <end position="751"/>
    </location>
</feature>
<keyword evidence="6" id="KW-0090">Biological rhythms</keyword>
<name>A0A7N8XEX2_9TELE</name>
<feature type="region of interest" description="Disordered" evidence="12">
    <location>
        <begin position="896"/>
        <end position="930"/>
    </location>
</feature>
<dbReference type="Pfam" id="PF16665">
    <property type="entry name" value="NCOA_u2"/>
    <property type="match status" value="1"/>
</dbReference>
<dbReference type="InterPro" id="IPR017426">
    <property type="entry name" value="Nuclear_rcpt_coactivator"/>
</dbReference>
<feature type="domain" description="BHLH" evidence="14">
    <location>
        <begin position="27"/>
        <end position="84"/>
    </location>
</feature>
<keyword evidence="5" id="KW-0805">Transcription regulation</keyword>
<keyword evidence="7" id="KW-0010">Activator</keyword>
<protein>
    <recommendedName>
        <fullName evidence="3">Nuclear receptor coactivator 2</fullName>
    </recommendedName>
    <alternativeName>
        <fullName evidence="10">Transcriptional intermediary factor 2</fullName>
    </alternativeName>
</protein>
<dbReference type="InterPro" id="IPR013767">
    <property type="entry name" value="PAS_fold"/>
</dbReference>
<dbReference type="PANTHER" id="PTHR10684">
    <property type="entry name" value="NUCLEAR RECEPTOR COACTIVATOR"/>
    <property type="match status" value="1"/>
</dbReference>
<keyword evidence="4" id="KW-0677">Repeat</keyword>
<organism evidence="15 16">
    <name type="scientific">Mastacembelus armatus</name>
    <name type="common">zig-zag eel</name>
    <dbReference type="NCBI Taxonomy" id="205130"/>
    <lineage>
        <taxon>Eukaryota</taxon>
        <taxon>Metazoa</taxon>
        <taxon>Chordata</taxon>
        <taxon>Craniata</taxon>
        <taxon>Vertebrata</taxon>
        <taxon>Euteleostomi</taxon>
        <taxon>Actinopterygii</taxon>
        <taxon>Neopterygii</taxon>
        <taxon>Teleostei</taxon>
        <taxon>Neoteleostei</taxon>
        <taxon>Acanthomorphata</taxon>
        <taxon>Anabantaria</taxon>
        <taxon>Synbranchiformes</taxon>
        <taxon>Mastacembelidae</taxon>
        <taxon>Mastacembelus</taxon>
    </lineage>
</organism>
<dbReference type="GO" id="GO:0016922">
    <property type="term" value="F:nuclear receptor binding"/>
    <property type="evidence" value="ECO:0007669"/>
    <property type="project" value="InterPro"/>
</dbReference>
<dbReference type="Pfam" id="PF16279">
    <property type="entry name" value="DUF4927"/>
    <property type="match status" value="1"/>
</dbReference>
<evidence type="ECO:0000256" key="5">
    <source>
        <dbReference type="ARBA" id="ARBA00023015"/>
    </source>
</evidence>
<evidence type="ECO:0000256" key="6">
    <source>
        <dbReference type="ARBA" id="ARBA00023108"/>
    </source>
</evidence>
<dbReference type="GO" id="GO:0003713">
    <property type="term" value="F:transcription coactivator activity"/>
    <property type="evidence" value="ECO:0007669"/>
    <property type="project" value="InterPro"/>
</dbReference>
<dbReference type="InterPro" id="IPR035965">
    <property type="entry name" value="PAS-like_dom_sf"/>
</dbReference>
<dbReference type="InterPro" id="IPR009110">
    <property type="entry name" value="Nuc_rcpt_coact"/>
</dbReference>
<dbReference type="GO" id="GO:0045944">
    <property type="term" value="P:positive regulation of transcription by RNA polymerase II"/>
    <property type="evidence" value="ECO:0007669"/>
    <property type="project" value="TreeGrafter"/>
</dbReference>
<dbReference type="Ensembl" id="ENSMAMT00000062130.1">
    <property type="protein sequence ID" value="ENSMAMP00000048449.1"/>
    <property type="gene ID" value="ENSMAMG00000023065.2"/>
</dbReference>
<feature type="compositionally biased region" description="Low complexity" evidence="12">
    <location>
        <begin position="397"/>
        <end position="406"/>
    </location>
</feature>
<dbReference type="FunFam" id="3.30.450.20:FF:000008">
    <property type="entry name" value="Nuclear receptor coactivator"/>
    <property type="match status" value="1"/>
</dbReference>
<dbReference type="InterPro" id="IPR010011">
    <property type="entry name" value="NCO_DUF1518"/>
</dbReference>
<evidence type="ECO:0000259" key="14">
    <source>
        <dbReference type="PROSITE" id="PS50888"/>
    </source>
</evidence>
<feature type="compositionally biased region" description="Low complexity" evidence="12">
    <location>
        <begin position="414"/>
        <end position="423"/>
    </location>
</feature>
<dbReference type="InterPro" id="IPR056193">
    <property type="entry name" value="bHLH_NCOA1-3"/>
</dbReference>
<feature type="coiled-coil region" evidence="11">
    <location>
        <begin position="74"/>
        <end position="104"/>
    </location>
</feature>
<dbReference type="InterPro" id="IPR036638">
    <property type="entry name" value="HLH_DNA-bd_sf"/>
</dbReference>
<dbReference type="Pfam" id="PF14598">
    <property type="entry name" value="PAS_11"/>
    <property type="match status" value="1"/>
</dbReference>
<reference evidence="15" key="2">
    <citation type="submission" date="2025-09" db="UniProtKB">
        <authorList>
            <consortium name="Ensembl"/>
        </authorList>
    </citation>
    <scope>IDENTIFICATION</scope>
</reference>
<feature type="region of interest" description="Disordered" evidence="12">
    <location>
        <begin position="455"/>
        <end position="519"/>
    </location>
</feature>
<feature type="region of interest" description="Disordered" evidence="12">
    <location>
        <begin position="558"/>
        <end position="593"/>
    </location>
</feature>
<dbReference type="PIRSF" id="PIRSF038181">
    <property type="entry name" value="Nuclear_receptor_coactivator"/>
    <property type="match status" value="1"/>
</dbReference>